<organism evidence="6 7">
    <name type="scientific">Rhodococcus xishaensis</name>
    <dbReference type="NCBI Taxonomy" id="2487364"/>
    <lineage>
        <taxon>Bacteria</taxon>
        <taxon>Bacillati</taxon>
        <taxon>Actinomycetota</taxon>
        <taxon>Actinomycetes</taxon>
        <taxon>Mycobacteriales</taxon>
        <taxon>Nocardiaceae</taxon>
        <taxon>Rhodococcus</taxon>
    </lineage>
</organism>
<dbReference type="InterPro" id="IPR036188">
    <property type="entry name" value="FAD/NAD-bd_sf"/>
</dbReference>
<keyword evidence="4" id="KW-0560">Oxidoreductase</keyword>
<dbReference type="Pfam" id="PF00890">
    <property type="entry name" value="FAD_binding_2"/>
    <property type="match status" value="1"/>
</dbReference>
<dbReference type="InterPro" id="IPR050315">
    <property type="entry name" value="FAD-oxidoreductase_2"/>
</dbReference>
<sequence length="479" mass="50195">MRWRGARGGTLNGPDVDLVVAGAGGGLVAALRAAELGASVLVVDADGDFRRGNNTSMCTAMIPAAGTRWQREANIDDSPDRFVADIARKTHGTADLLLARALADVSAPMVTWLADSLELDLHLVTDFRYPGHSADRCHTIAGRHGSQLLGHLVDRTRRHPGIELIAPMSLQNVSTTNGRVTGVEIASPDGASEQVTAGAVLLATNGFGADAELVRQWIPEIADCHYHGGQYSRGDALRIGRALGADTAFLDAYQGHAALSSRCKTLVGWATVLHGGIIVNREGRRFAPETTGYSEFAALLAAQPESAGWIIIDERIADLCSTFDDFRTVAENGGLVEAASARELAERLRLPADVLEDEISASHRAAAGLEPDRQGRIDDRHALTPNYIGIGITPALFHTQGGLVVDGSARVLDERDRAPIEGLYASGGAATGISGNGAGGYLAGNGLITALGLAFLAAEDVGQQKAWAPGSASEFHAIG</sequence>
<evidence type="ECO:0000256" key="1">
    <source>
        <dbReference type="ARBA" id="ARBA00001974"/>
    </source>
</evidence>
<gene>
    <name evidence="6" type="ORF">EGT50_03865</name>
</gene>
<dbReference type="SUPFAM" id="SSF51905">
    <property type="entry name" value="FAD/NAD(P)-binding domain"/>
    <property type="match status" value="1"/>
</dbReference>
<dbReference type="InterPro" id="IPR027477">
    <property type="entry name" value="Succ_DH/fumarate_Rdtase_cat_sf"/>
</dbReference>
<feature type="domain" description="FAD-dependent oxidoreductase 2 FAD-binding" evidence="5">
    <location>
        <begin position="17"/>
        <end position="439"/>
    </location>
</feature>
<dbReference type="PANTHER" id="PTHR43400:SF10">
    <property type="entry name" value="3-OXOSTEROID 1-DEHYDROGENASE"/>
    <property type="match status" value="1"/>
</dbReference>
<proteinExistence type="predicted"/>
<dbReference type="GO" id="GO:0033765">
    <property type="term" value="F:steroid dehydrogenase activity, acting on the CH-CH group of donors"/>
    <property type="evidence" value="ECO:0007669"/>
    <property type="project" value="UniProtKB-ARBA"/>
</dbReference>
<name>A0A438B3W5_9NOCA</name>
<evidence type="ECO:0000259" key="5">
    <source>
        <dbReference type="Pfam" id="PF00890"/>
    </source>
</evidence>
<dbReference type="SUPFAM" id="SSF56425">
    <property type="entry name" value="Succinate dehydrogenase/fumarate reductase flavoprotein, catalytic domain"/>
    <property type="match status" value="1"/>
</dbReference>
<keyword evidence="3" id="KW-0274">FAD</keyword>
<evidence type="ECO:0000313" key="6">
    <source>
        <dbReference type="EMBL" id="RVW05683.1"/>
    </source>
</evidence>
<accession>A0A438B3W5</accession>
<comment type="cofactor">
    <cofactor evidence="1">
        <name>FAD</name>
        <dbReference type="ChEBI" id="CHEBI:57692"/>
    </cofactor>
</comment>
<evidence type="ECO:0000256" key="4">
    <source>
        <dbReference type="ARBA" id="ARBA00023002"/>
    </source>
</evidence>
<dbReference type="Gene3D" id="3.50.50.60">
    <property type="entry name" value="FAD/NAD(P)-binding domain"/>
    <property type="match status" value="1"/>
</dbReference>
<evidence type="ECO:0000256" key="3">
    <source>
        <dbReference type="ARBA" id="ARBA00022827"/>
    </source>
</evidence>
<dbReference type="OrthoDB" id="9813348at2"/>
<dbReference type="AlphaFoldDB" id="A0A438B3W5"/>
<dbReference type="Proteomes" id="UP000283479">
    <property type="component" value="Unassembled WGS sequence"/>
</dbReference>
<comment type="caution">
    <text evidence="6">The sequence shown here is derived from an EMBL/GenBank/DDBJ whole genome shotgun (WGS) entry which is preliminary data.</text>
</comment>
<reference evidence="6 7" key="1">
    <citation type="submission" date="2018-11" db="EMBL/GenBank/DDBJ databases">
        <title>Rhodococcus spongicola sp. nov. and Rhodococcus xishaensis sp. nov. from marine sponges.</title>
        <authorList>
            <person name="Li L."/>
            <person name="Lin H.W."/>
        </authorList>
    </citation>
    <scope>NUCLEOTIDE SEQUENCE [LARGE SCALE GENOMIC DNA]</scope>
    <source>
        <strain evidence="6 7">LHW51113</strain>
    </source>
</reference>
<keyword evidence="2" id="KW-0285">Flavoprotein</keyword>
<protein>
    <submittedName>
        <fullName evidence="6">FAD-binding protein</fullName>
    </submittedName>
</protein>
<dbReference type="EMBL" id="RKLO01000001">
    <property type="protein sequence ID" value="RVW05683.1"/>
    <property type="molecule type" value="Genomic_DNA"/>
</dbReference>
<dbReference type="InterPro" id="IPR003953">
    <property type="entry name" value="FAD-dep_OxRdtase_2_FAD-bd"/>
</dbReference>
<dbReference type="Gene3D" id="3.90.700.10">
    <property type="entry name" value="Succinate dehydrogenase/fumarate reductase flavoprotein, catalytic domain"/>
    <property type="match status" value="1"/>
</dbReference>
<evidence type="ECO:0000313" key="7">
    <source>
        <dbReference type="Proteomes" id="UP000283479"/>
    </source>
</evidence>
<dbReference type="PANTHER" id="PTHR43400">
    <property type="entry name" value="FUMARATE REDUCTASE"/>
    <property type="match status" value="1"/>
</dbReference>
<evidence type="ECO:0000256" key="2">
    <source>
        <dbReference type="ARBA" id="ARBA00022630"/>
    </source>
</evidence>
<dbReference type="GO" id="GO:0008202">
    <property type="term" value="P:steroid metabolic process"/>
    <property type="evidence" value="ECO:0007669"/>
    <property type="project" value="UniProtKB-ARBA"/>
</dbReference>
<keyword evidence="7" id="KW-1185">Reference proteome</keyword>